<reference evidence="5" key="1">
    <citation type="submission" date="2018-05" db="EMBL/GenBank/DDBJ databases">
        <title>Draft genome of Mucuna pruriens seed.</title>
        <authorList>
            <person name="Nnadi N.E."/>
            <person name="Vos R."/>
            <person name="Hasami M.H."/>
            <person name="Devisetty U.K."/>
            <person name="Aguiy J.C."/>
        </authorList>
    </citation>
    <scope>NUCLEOTIDE SEQUENCE [LARGE SCALE GENOMIC DNA]</scope>
    <source>
        <strain evidence="5">JCA_2017</strain>
    </source>
</reference>
<dbReference type="PANTHER" id="PTHR33599">
    <property type="entry name" value="PROTEIN IDA-LIKE 5"/>
    <property type="match status" value="1"/>
</dbReference>
<feature type="chain" id="PRO_5016959887" evidence="4">
    <location>
        <begin position="31"/>
        <end position="106"/>
    </location>
</feature>
<organism evidence="5 6">
    <name type="scientific">Mucuna pruriens</name>
    <name type="common">Velvet bean</name>
    <name type="synonym">Dolichos pruriens</name>
    <dbReference type="NCBI Taxonomy" id="157652"/>
    <lineage>
        <taxon>Eukaryota</taxon>
        <taxon>Viridiplantae</taxon>
        <taxon>Streptophyta</taxon>
        <taxon>Embryophyta</taxon>
        <taxon>Tracheophyta</taxon>
        <taxon>Spermatophyta</taxon>
        <taxon>Magnoliopsida</taxon>
        <taxon>eudicotyledons</taxon>
        <taxon>Gunneridae</taxon>
        <taxon>Pentapetalae</taxon>
        <taxon>rosids</taxon>
        <taxon>fabids</taxon>
        <taxon>Fabales</taxon>
        <taxon>Fabaceae</taxon>
        <taxon>Papilionoideae</taxon>
        <taxon>50 kb inversion clade</taxon>
        <taxon>NPAAA clade</taxon>
        <taxon>indigoferoid/millettioid clade</taxon>
        <taxon>Phaseoleae</taxon>
        <taxon>Mucuna</taxon>
    </lineage>
</organism>
<evidence type="ECO:0000256" key="4">
    <source>
        <dbReference type="SAM" id="SignalP"/>
    </source>
</evidence>
<evidence type="ECO:0000313" key="6">
    <source>
        <dbReference type="Proteomes" id="UP000257109"/>
    </source>
</evidence>
<feature type="signal peptide" evidence="4">
    <location>
        <begin position="1"/>
        <end position="30"/>
    </location>
</feature>
<dbReference type="InterPro" id="IPR039639">
    <property type="entry name" value="IDA-like"/>
</dbReference>
<keyword evidence="3 4" id="KW-0732">Signal</keyword>
<sequence length="106" mass="11947">MANSHYSKSCKAFSLAILLVYLLLVGSCTAIRTGSTMRLNEGSELLRPKQQPRFPYKGLVFNFFPKGVPIPPSGPSKRHNSVSSKYRKTRLCSPQFLFVMLYTESK</sequence>
<feature type="non-terminal residue" evidence="5">
    <location>
        <position position="1"/>
    </location>
</feature>
<dbReference type="GO" id="GO:0005576">
    <property type="term" value="C:extracellular region"/>
    <property type="evidence" value="ECO:0007669"/>
    <property type="project" value="UniProtKB-SubCell"/>
</dbReference>
<protein>
    <submittedName>
        <fullName evidence="5">Protein IDA-LIKE 1</fullName>
    </submittedName>
</protein>
<dbReference type="GO" id="GO:0010227">
    <property type="term" value="P:floral organ abscission"/>
    <property type="evidence" value="ECO:0007669"/>
    <property type="project" value="InterPro"/>
</dbReference>
<comment type="caution">
    <text evidence="5">The sequence shown here is derived from an EMBL/GenBank/DDBJ whole genome shotgun (WGS) entry which is preliminary data.</text>
</comment>
<dbReference type="AlphaFoldDB" id="A0A371FAU7"/>
<evidence type="ECO:0000256" key="1">
    <source>
        <dbReference type="ARBA" id="ARBA00004239"/>
    </source>
</evidence>
<dbReference type="EMBL" id="QJKJ01009847">
    <property type="protein sequence ID" value="RDX75421.1"/>
    <property type="molecule type" value="Genomic_DNA"/>
</dbReference>
<evidence type="ECO:0000256" key="2">
    <source>
        <dbReference type="ARBA" id="ARBA00022525"/>
    </source>
</evidence>
<name>A0A371FAU7_MUCPR</name>
<dbReference type="OrthoDB" id="994133at2759"/>
<evidence type="ECO:0000313" key="5">
    <source>
        <dbReference type="EMBL" id="RDX75421.1"/>
    </source>
</evidence>
<proteinExistence type="predicted"/>
<evidence type="ECO:0000256" key="3">
    <source>
        <dbReference type="ARBA" id="ARBA00022729"/>
    </source>
</evidence>
<keyword evidence="6" id="KW-1185">Reference proteome</keyword>
<dbReference type="PANTHER" id="PTHR33599:SF20">
    <property type="entry name" value="PROTEIN IDA"/>
    <property type="match status" value="1"/>
</dbReference>
<dbReference type="Proteomes" id="UP000257109">
    <property type="component" value="Unassembled WGS sequence"/>
</dbReference>
<gene>
    <name evidence="5" type="primary">IDL1</name>
    <name evidence="5" type="ORF">CR513_44694</name>
</gene>
<accession>A0A371FAU7</accession>
<keyword evidence="2" id="KW-0964">Secreted</keyword>
<comment type="subcellular location">
    <subcellularLocation>
        <location evidence="1">Secreted</location>
        <location evidence="1">Extracellular space</location>
    </subcellularLocation>
</comment>